<evidence type="ECO:0000313" key="2">
    <source>
        <dbReference type="EMBL" id="KOX91880.1"/>
    </source>
</evidence>
<dbReference type="Pfam" id="PF00884">
    <property type="entry name" value="Sulfatase"/>
    <property type="match status" value="1"/>
</dbReference>
<dbReference type="PANTHER" id="PTHR43751:SF3">
    <property type="entry name" value="SULFATASE N-TERMINAL DOMAIN-CONTAINING PROTEIN"/>
    <property type="match status" value="1"/>
</dbReference>
<keyword evidence="3" id="KW-1185">Reference proteome</keyword>
<dbReference type="AlphaFoldDB" id="A0A0N0BN22"/>
<feature type="domain" description="Sulfatase N-terminal" evidence="1">
    <location>
        <begin position="2"/>
        <end position="318"/>
    </location>
</feature>
<dbReference type="OrthoDB" id="3164at2157"/>
<dbReference type="InterPro" id="IPR000917">
    <property type="entry name" value="Sulfatase_N"/>
</dbReference>
<dbReference type="EMBL" id="LIUF01000005">
    <property type="protein sequence ID" value="KOX91880.1"/>
    <property type="molecule type" value="Genomic_DNA"/>
</dbReference>
<reference evidence="2 3" key="1">
    <citation type="submission" date="2015-08" db="EMBL/GenBank/DDBJ databases">
        <title>Genomes of Isolates from Cabo Rojo, PR.</title>
        <authorList>
            <person name="Sanchez-Nieves R.L."/>
            <person name="Montalvo-Rodriguez R."/>
        </authorList>
    </citation>
    <scope>NUCLEOTIDE SEQUENCE [LARGE SCALE GENOMIC DNA]</scope>
    <source>
        <strain evidence="2 3">SL3</strain>
    </source>
</reference>
<dbReference type="Proteomes" id="UP000037729">
    <property type="component" value="Unassembled WGS sequence"/>
</dbReference>
<dbReference type="PANTHER" id="PTHR43751">
    <property type="entry name" value="SULFATASE"/>
    <property type="match status" value="1"/>
</dbReference>
<dbReference type="PATRIC" id="fig|1705562.3.peg.3919"/>
<dbReference type="CDD" id="cd16148">
    <property type="entry name" value="sulfatase_like"/>
    <property type="match status" value="1"/>
</dbReference>
<dbReference type="SUPFAM" id="SSF53649">
    <property type="entry name" value="Alkaline phosphatase-like"/>
    <property type="match status" value="1"/>
</dbReference>
<dbReference type="InterPro" id="IPR052701">
    <property type="entry name" value="GAG_Ulvan_Degrading_Sulfatases"/>
</dbReference>
<evidence type="ECO:0000259" key="1">
    <source>
        <dbReference type="Pfam" id="PF00884"/>
    </source>
</evidence>
<protein>
    <recommendedName>
        <fullName evidence="1">Sulfatase N-terminal domain-containing protein</fullName>
    </recommendedName>
</protein>
<evidence type="ECO:0000313" key="3">
    <source>
        <dbReference type="Proteomes" id="UP000037729"/>
    </source>
</evidence>
<sequence>MDVILSVVDSLRADHVSAYGYDRATTPNLDNLAEEGRLFTQCFSPSTWTRPVASSLLTGRYPPAHGVETRSDSIPDGIPLLSEAFASAGFKTLCVTSMGNVSSATGFDRGFDDIIEVYKHPEVLERRTTTTADRELLDTDQDILAYPRAEDLNSYLFEWFGEHEHEDTFVLIWSIDPHSPYDPPDGFSQFSGEFDGDDSFGRDQDTVNQASAPHEFRRLENLYDDCINYWDDMLGEFRSYLQSNRRADDSIIAVVGDHGEAFGERVLFRNPARGHNTIPHDEQTHVPFVLKTSSTDGGIHDEIVSLIDVPYTLLRAADADPEFLSGQGSVVWEPGVVSGHEFVFSRTQSRRRGPAFTSVRSTDRKLISIDPPDWSFENLKNHLREMVGYRFLVDDEMLYHVDEDPRETENRISEDTETASELRAELDLWYEECRQLRSDQSNEFQNGIETEQLEALGYKM</sequence>
<accession>A0A0N0BN22</accession>
<dbReference type="RefSeq" id="WP_053968907.1">
    <property type="nucleotide sequence ID" value="NZ_LIUF01000005.1"/>
</dbReference>
<dbReference type="Gene3D" id="3.40.720.10">
    <property type="entry name" value="Alkaline Phosphatase, subunit A"/>
    <property type="match status" value="1"/>
</dbReference>
<dbReference type="InterPro" id="IPR017850">
    <property type="entry name" value="Alkaline_phosphatase_core_sf"/>
</dbReference>
<comment type="caution">
    <text evidence="2">The sequence shown here is derived from an EMBL/GenBank/DDBJ whole genome shotgun (WGS) entry which is preliminary data.</text>
</comment>
<name>A0A0N0BN22_9EURY</name>
<gene>
    <name evidence="2" type="ORF">AMS69_15105</name>
</gene>
<organism evidence="2 3">
    <name type="scientific">Haloarcula rubripromontorii</name>
    <dbReference type="NCBI Taxonomy" id="1705562"/>
    <lineage>
        <taxon>Archaea</taxon>
        <taxon>Methanobacteriati</taxon>
        <taxon>Methanobacteriota</taxon>
        <taxon>Stenosarchaea group</taxon>
        <taxon>Halobacteria</taxon>
        <taxon>Halobacteriales</taxon>
        <taxon>Haloarculaceae</taxon>
        <taxon>Haloarcula</taxon>
    </lineage>
</organism>
<dbReference type="STRING" id="1705562.AMS69_15105"/>
<proteinExistence type="predicted"/>